<keyword evidence="2" id="KW-0812">Transmembrane</keyword>
<evidence type="ECO:0000313" key="5">
    <source>
        <dbReference type="EMBL" id="UOO93904.1"/>
    </source>
</evidence>
<dbReference type="Proteomes" id="UP001500962">
    <property type="component" value="Unassembled WGS sequence"/>
</dbReference>
<keyword evidence="6" id="KW-1185">Reference proteome</keyword>
<feature type="transmembrane region" description="Helical" evidence="2">
    <location>
        <begin position="60"/>
        <end position="82"/>
    </location>
</feature>
<name>A0AAV3SHS0_HALDO</name>
<feature type="transmembrane region" description="Helical" evidence="2">
    <location>
        <begin position="88"/>
        <end position="106"/>
    </location>
</feature>
<reference evidence="5" key="2">
    <citation type="submission" date="2022-04" db="EMBL/GenBank/DDBJ databases">
        <title>Sequencing and genomic assembly of Halococcus dombrowskii.</title>
        <authorList>
            <person name="Lim S.W."/>
            <person name="MacLea K.S."/>
        </authorList>
    </citation>
    <scope>NUCLEOTIDE SEQUENCE</scope>
    <source>
        <strain evidence="5">H4</strain>
    </source>
</reference>
<dbReference type="KEGG" id="hdo:MUK72_07940"/>
<dbReference type="Pfam" id="PF24008">
    <property type="entry name" value="DUF7322"/>
    <property type="match status" value="1"/>
</dbReference>
<dbReference type="GeneID" id="71761770"/>
<evidence type="ECO:0000259" key="3">
    <source>
        <dbReference type="Pfam" id="PF24008"/>
    </source>
</evidence>
<dbReference type="RefSeq" id="WP_244698549.1">
    <property type="nucleotide sequence ID" value="NZ_BAAADN010000030.1"/>
</dbReference>
<evidence type="ECO:0000313" key="6">
    <source>
        <dbReference type="Proteomes" id="UP000830542"/>
    </source>
</evidence>
<dbReference type="EMBL" id="BAAADN010000030">
    <property type="protein sequence ID" value="GAA0463447.1"/>
    <property type="molecule type" value="Genomic_DNA"/>
</dbReference>
<dbReference type="Proteomes" id="UP000830542">
    <property type="component" value="Chromosome"/>
</dbReference>
<keyword evidence="2" id="KW-1133">Transmembrane helix</keyword>
<dbReference type="AlphaFoldDB" id="A0AAV3SHS0"/>
<feature type="region of interest" description="Disordered" evidence="1">
    <location>
        <begin position="1"/>
        <end position="51"/>
    </location>
</feature>
<accession>A0AAV3SHS0</accession>
<evidence type="ECO:0000313" key="7">
    <source>
        <dbReference type="Proteomes" id="UP001500962"/>
    </source>
</evidence>
<reference evidence="4" key="3">
    <citation type="submission" date="2023-12" db="EMBL/GenBank/DDBJ databases">
        <authorList>
            <person name="Sun Q."/>
            <person name="Inoue M."/>
        </authorList>
    </citation>
    <scope>NUCLEOTIDE SEQUENCE</scope>
    <source>
        <strain evidence="4">JCM 12289</strain>
    </source>
</reference>
<evidence type="ECO:0000256" key="2">
    <source>
        <dbReference type="SAM" id="Phobius"/>
    </source>
</evidence>
<sequence length="115" mass="12236">MSDDPVDGSIDRFEPDEPDPEAEYSPDIPSVSVPDATENIPSVSIPEIGDTDVPPGLARAFWGAVVAVNIGLFAVSLGLMVGVFRGQWQLGATAIALGVVALLSGYRRYRAHQNR</sequence>
<feature type="domain" description="DUF7322" evidence="3">
    <location>
        <begin position="51"/>
        <end position="111"/>
    </location>
</feature>
<proteinExistence type="predicted"/>
<keyword evidence="2" id="KW-0472">Membrane</keyword>
<reference evidence="4" key="1">
    <citation type="journal article" date="2014" name="Int. J. Syst. Evol. Microbiol.">
        <title>Complete genome sequence of Corynebacterium casei LMG S-19264T (=DSM 44701T), isolated from a smear-ripened cheese.</title>
        <authorList>
            <consortium name="US DOE Joint Genome Institute (JGI-PGF)"/>
            <person name="Walter F."/>
            <person name="Albersmeier A."/>
            <person name="Kalinowski J."/>
            <person name="Ruckert C."/>
        </authorList>
    </citation>
    <scope>NUCLEOTIDE SEQUENCE</scope>
    <source>
        <strain evidence="4">JCM 12289</strain>
    </source>
</reference>
<dbReference type="EMBL" id="CP095005">
    <property type="protein sequence ID" value="UOO93904.1"/>
    <property type="molecule type" value="Genomic_DNA"/>
</dbReference>
<evidence type="ECO:0000313" key="4">
    <source>
        <dbReference type="EMBL" id="GAA0463447.1"/>
    </source>
</evidence>
<dbReference type="InterPro" id="IPR055746">
    <property type="entry name" value="DUF7322"/>
</dbReference>
<evidence type="ECO:0000256" key="1">
    <source>
        <dbReference type="SAM" id="MobiDB-lite"/>
    </source>
</evidence>
<gene>
    <name evidence="4" type="ORF">GCM10008985_20270</name>
    <name evidence="5" type="ORF">MUK72_07940</name>
</gene>
<organism evidence="4 7">
    <name type="scientific">Halococcus dombrowskii</name>
    <dbReference type="NCBI Taxonomy" id="179637"/>
    <lineage>
        <taxon>Archaea</taxon>
        <taxon>Methanobacteriati</taxon>
        <taxon>Methanobacteriota</taxon>
        <taxon>Stenosarchaea group</taxon>
        <taxon>Halobacteria</taxon>
        <taxon>Halobacteriales</taxon>
        <taxon>Halococcaceae</taxon>
        <taxon>Halococcus</taxon>
    </lineage>
</organism>
<protein>
    <recommendedName>
        <fullName evidence="3">DUF7322 domain-containing protein</fullName>
    </recommendedName>
</protein>